<name>A0AAV4T0Z9_CAEEX</name>
<dbReference type="Proteomes" id="UP001054945">
    <property type="component" value="Unassembled WGS sequence"/>
</dbReference>
<comment type="caution">
    <text evidence="1">The sequence shown here is derived from an EMBL/GenBank/DDBJ whole genome shotgun (WGS) entry which is preliminary data.</text>
</comment>
<gene>
    <name evidence="1" type="ORF">CEXT_682541</name>
</gene>
<evidence type="ECO:0000313" key="2">
    <source>
        <dbReference type="Proteomes" id="UP001054945"/>
    </source>
</evidence>
<keyword evidence="2" id="KW-1185">Reference proteome</keyword>
<evidence type="ECO:0000313" key="1">
    <source>
        <dbReference type="EMBL" id="GIY39111.1"/>
    </source>
</evidence>
<dbReference type="EMBL" id="BPLR01010407">
    <property type="protein sequence ID" value="GIY39111.1"/>
    <property type="molecule type" value="Genomic_DNA"/>
</dbReference>
<reference evidence="1 2" key="1">
    <citation type="submission" date="2021-06" db="EMBL/GenBank/DDBJ databases">
        <title>Caerostris extrusa draft genome.</title>
        <authorList>
            <person name="Kono N."/>
            <person name="Arakawa K."/>
        </authorList>
    </citation>
    <scope>NUCLEOTIDE SEQUENCE [LARGE SCALE GENOMIC DNA]</scope>
</reference>
<protein>
    <submittedName>
        <fullName evidence="1">Uncharacterized protein</fullName>
    </submittedName>
</protein>
<dbReference type="AlphaFoldDB" id="A0AAV4T0Z9"/>
<organism evidence="1 2">
    <name type="scientific">Caerostris extrusa</name>
    <name type="common">Bark spider</name>
    <name type="synonym">Caerostris bankana</name>
    <dbReference type="NCBI Taxonomy" id="172846"/>
    <lineage>
        <taxon>Eukaryota</taxon>
        <taxon>Metazoa</taxon>
        <taxon>Ecdysozoa</taxon>
        <taxon>Arthropoda</taxon>
        <taxon>Chelicerata</taxon>
        <taxon>Arachnida</taxon>
        <taxon>Araneae</taxon>
        <taxon>Araneomorphae</taxon>
        <taxon>Entelegynae</taxon>
        <taxon>Araneoidea</taxon>
        <taxon>Araneidae</taxon>
        <taxon>Caerostris</taxon>
    </lineage>
</organism>
<sequence>MMVFVAHEIQVLPLQERKRKLKTNHTHAESRLLGNNQSKVARHALLCSDFALRQCRPLAHSTTEEVSVQCIETFTKQPRMVSQPPFTM</sequence>
<accession>A0AAV4T0Z9</accession>
<proteinExistence type="predicted"/>